<name>A0A366IMU6_9MICO</name>
<evidence type="ECO:0000313" key="2">
    <source>
        <dbReference type="EMBL" id="RBP72806.1"/>
    </source>
</evidence>
<dbReference type="RefSeq" id="WP_113903295.1">
    <property type="nucleotide sequence ID" value="NZ_QNSB01000003.1"/>
</dbReference>
<keyword evidence="3" id="KW-1185">Reference proteome</keyword>
<evidence type="ECO:0000259" key="1">
    <source>
        <dbReference type="Pfam" id="PF01656"/>
    </source>
</evidence>
<accession>A0A366IMU6</accession>
<dbReference type="InterPro" id="IPR050445">
    <property type="entry name" value="Bact_polysacc_biosynth/exp"/>
</dbReference>
<organism evidence="2 3">
    <name type="scientific">Brevibacterium celere</name>
    <dbReference type="NCBI Taxonomy" id="225845"/>
    <lineage>
        <taxon>Bacteria</taxon>
        <taxon>Bacillati</taxon>
        <taxon>Actinomycetota</taxon>
        <taxon>Actinomycetes</taxon>
        <taxon>Micrococcales</taxon>
        <taxon>Brevibacteriaceae</taxon>
        <taxon>Brevibacterium</taxon>
    </lineage>
</organism>
<reference evidence="2 3" key="1">
    <citation type="submission" date="2018-06" db="EMBL/GenBank/DDBJ databases">
        <title>Freshwater and sediment microbial communities from various areas in North America, analyzing microbe dynamics in response to fracking.</title>
        <authorList>
            <person name="Lamendella R."/>
        </authorList>
    </citation>
    <scope>NUCLEOTIDE SEQUENCE [LARGE SCALE GENOMIC DNA]</scope>
    <source>
        <strain evidence="2 3">3b_TX</strain>
    </source>
</reference>
<dbReference type="Pfam" id="PF01656">
    <property type="entry name" value="CbiA"/>
    <property type="match status" value="1"/>
</dbReference>
<dbReference type="InterPro" id="IPR027417">
    <property type="entry name" value="P-loop_NTPase"/>
</dbReference>
<dbReference type="PANTHER" id="PTHR32309:SF31">
    <property type="entry name" value="CAPSULAR EXOPOLYSACCHARIDE FAMILY"/>
    <property type="match status" value="1"/>
</dbReference>
<dbReference type="PANTHER" id="PTHR32309">
    <property type="entry name" value="TYROSINE-PROTEIN KINASE"/>
    <property type="match status" value="1"/>
</dbReference>
<dbReference type="AlphaFoldDB" id="A0A366IMU6"/>
<dbReference type="Proteomes" id="UP000253509">
    <property type="component" value="Unassembled WGS sequence"/>
</dbReference>
<sequence>MTQVLLAVDFELDLILFELLSSVDDVTIVARPADDVELLALARTGSADVAIVGQYFPGLDADVVAAIAATGIKVLGFGNDSAALTSLGVLRSIGSDADVAAMRTALDEVLHSLAVPPRPSAPPGPDRGAGRILTVWGTGSSPGRTVTAVNLADVAARQGHRTVVVDADTVSATVATVLGLTEESSHLASLCRREAERNPPHEISDVPHAAVSERFHVVTGLTRADRWPEVRAGTLSAVLRRLATMYDLVVVDVSDRCDPDDDFADPFYDRHCATRAALEAGDLVLVLAAGEPIGLQRLVKLLGTERAESLRAKTRIGITRVRAQAVGHPALERIGEVLGRFADVTPDFVFSDDRPALDAAMLGGLTLHEATPKSPLCREYADALAGLLPARTRARRSGRRSRLWGRSGARS</sequence>
<proteinExistence type="predicted"/>
<dbReference type="SUPFAM" id="SSF52540">
    <property type="entry name" value="P-loop containing nucleoside triphosphate hydrolases"/>
    <property type="match status" value="1"/>
</dbReference>
<comment type="caution">
    <text evidence="2">The sequence shown here is derived from an EMBL/GenBank/DDBJ whole genome shotgun (WGS) entry which is preliminary data.</text>
</comment>
<dbReference type="Gene3D" id="3.40.50.300">
    <property type="entry name" value="P-loop containing nucleotide triphosphate hydrolases"/>
    <property type="match status" value="1"/>
</dbReference>
<dbReference type="EMBL" id="QNSB01000003">
    <property type="protein sequence ID" value="RBP72806.1"/>
    <property type="molecule type" value="Genomic_DNA"/>
</dbReference>
<feature type="domain" description="CobQ/CobB/MinD/ParA nucleotide binding" evidence="1">
    <location>
        <begin position="134"/>
        <end position="324"/>
    </location>
</feature>
<gene>
    <name evidence="2" type="ORF">DFO65_10397</name>
</gene>
<dbReference type="InterPro" id="IPR002586">
    <property type="entry name" value="CobQ/CobB/MinD/ParA_Nub-bd_dom"/>
</dbReference>
<protein>
    <submittedName>
        <fullName evidence="2">Cellulose biosynthesis protein BcsQ</fullName>
    </submittedName>
</protein>
<evidence type="ECO:0000313" key="3">
    <source>
        <dbReference type="Proteomes" id="UP000253509"/>
    </source>
</evidence>